<keyword evidence="6" id="KW-1185">Reference proteome</keyword>
<dbReference type="GO" id="GO:0000184">
    <property type="term" value="P:nuclear-transcribed mRNA catabolic process, nonsense-mediated decay"/>
    <property type="evidence" value="ECO:0007669"/>
    <property type="project" value="InterPro"/>
</dbReference>
<dbReference type="GO" id="GO:0005737">
    <property type="term" value="C:cytoplasm"/>
    <property type="evidence" value="ECO:0007669"/>
    <property type="project" value="UniProtKB-SubCell"/>
</dbReference>
<feature type="compositionally biased region" description="Basic and acidic residues" evidence="3">
    <location>
        <begin position="905"/>
        <end position="917"/>
    </location>
</feature>
<dbReference type="SUPFAM" id="SSF48371">
    <property type="entry name" value="ARM repeat"/>
    <property type="match status" value="2"/>
</dbReference>
<comment type="subcellular location">
    <subcellularLocation>
        <location evidence="1">Cytoplasm</location>
    </subcellularLocation>
</comment>
<name>A0AAF0FDE0_9BASI</name>
<keyword evidence="2" id="KW-0963">Cytoplasm</keyword>
<dbReference type="GO" id="GO:0035145">
    <property type="term" value="C:exon-exon junction complex"/>
    <property type="evidence" value="ECO:0007669"/>
    <property type="project" value="TreeGrafter"/>
</dbReference>
<feature type="compositionally biased region" description="Low complexity" evidence="3">
    <location>
        <begin position="947"/>
        <end position="957"/>
    </location>
</feature>
<evidence type="ECO:0000256" key="2">
    <source>
        <dbReference type="ARBA" id="ARBA00022490"/>
    </source>
</evidence>
<dbReference type="SMART" id="SM00543">
    <property type="entry name" value="MIF4G"/>
    <property type="match status" value="2"/>
</dbReference>
<organism evidence="5 6">
    <name type="scientific">Malassezia psittaci</name>
    <dbReference type="NCBI Taxonomy" id="1821823"/>
    <lineage>
        <taxon>Eukaryota</taxon>
        <taxon>Fungi</taxon>
        <taxon>Dikarya</taxon>
        <taxon>Basidiomycota</taxon>
        <taxon>Ustilaginomycotina</taxon>
        <taxon>Malasseziomycetes</taxon>
        <taxon>Malasseziales</taxon>
        <taxon>Malasseziaceae</taxon>
        <taxon>Malassezia</taxon>
    </lineage>
</organism>
<feature type="domain" description="MIF4G" evidence="4">
    <location>
        <begin position="465"/>
        <end position="657"/>
    </location>
</feature>
<reference evidence="5" key="1">
    <citation type="submission" date="2023-02" db="EMBL/GenBank/DDBJ databases">
        <title>Mating type loci evolution in Malassezia.</title>
        <authorList>
            <person name="Coelho M.A."/>
        </authorList>
    </citation>
    <scope>NUCLEOTIDE SEQUENCE</scope>
    <source>
        <strain evidence="5">CBS 14136</strain>
    </source>
</reference>
<gene>
    <name evidence="5" type="primary">NMD2</name>
    <name evidence="5" type="ORF">MPSI1_003999</name>
</gene>
<evidence type="ECO:0000313" key="6">
    <source>
        <dbReference type="Proteomes" id="UP001214628"/>
    </source>
</evidence>
<dbReference type="InterPro" id="IPR007193">
    <property type="entry name" value="Upf2/Nmd2_C"/>
</dbReference>
<dbReference type="InterPro" id="IPR039762">
    <property type="entry name" value="Nmd2/UPF2"/>
</dbReference>
<dbReference type="InterPro" id="IPR003890">
    <property type="entry name" value="MIF4G-like_typ-3"/>
</dbReference>
<evidence type="ECO:0000259" key="4">
    <source>
        <dbReference type="SMART" id="SM00543"/>
    </source>
</evidence>
<dbReference type="GO" id="GO:0003723">
    <property type="term" value="F:RNA binding"/>
    <property type="evidence" value="ECO:0007669"/>
    <property type="project" value="InterPro"/>
</dbReference>
<dbReference type="InterPro" id="IPR016024">
    <property type="entry name" value="ARM-type_fold"/>
</dbReference>
<feature type="compositionally biased region" description="Polar residues" evidence="3">
    <location>
        <begin position="428"/>
        <end position="449"/>
    </location>
</feature>
<feature type="region of interest" description="Disordered" evidence="3">
    <location>
        <begin position="427"/>
        <end position="456"/>
    </location>
</feature>
<feature type="region of interest" description="Disordered" evidence="3">
    <location>
        <begin position="898"/>
        <end position="963"/>
    </location>
</feature>
<dbReference type="PANTHER" id="PTHR12839:SF7">
    <property type="entry name" value="REGULATOR OF NONSENSE TRANSCRIPTS 2"/>
    <property type="match status" value="1"/>
</dbReference>
<proteinExistence type="predicted"/>
<evidence type="ECO:0000256" key="1">
    <source>
        <dbReference type="ARBA" id="ARBA00004496"/>
    </source>
</evidence>
<dbReference type="Pfam" id="PF02854">
    <property type="entry name" value="MIF4G"/>
    <property type="match status" value="2"/>
</dbReference>
<dbReference type="PANTHER" id="PTHR12839">
    <property type="entry name" value="NONSENSE-MEDIATED MRNA DECAY PROTEIN 2 UP-FRAMESHIFT SUPPRESSOR 2"/>
    <property type="match status" value="1"/>
</dbReference>
<protein>
    <submittedName>
        <fullName evidence="5">mRNA decay protein</fullName>
    </submittedName>
</protein>
<feature type="domain" description="MIF4G" evidence="4">
    <location>
        <begin position="672"/>
        <end position="868"/>
    </location>
</feature>
<dbReference type="AlphaFoldDB" id="A0AAF0FDE0"/>
<dbReference type="Proteomes" id="UP001214628">
    <property type="component" value="Chromosome 8"/>
</dbReference>
<dbReference type="EMBL" id="CP118382">
    <property type="protein sequence ID" value="WFD45317.1"/>
    <property type="molecule type" value="Genomic_DNA"/>
</dbReference>
<evidence type="ECO:0000256" key="3">
    <source>
        <dbReference type="SAM" id="MobiDB-lite"/>
    </source>
</evidence>
<evidence type="ECO:0000313" key="5">
    <source>
        <dbReference type="EMBL" id="WFD45317.1"/>
    </source>
</evidence>
<accession>A0AAF0FDE0</accession>
<sequence length="1089" mass="122733">MTKRPVSPTASIDHLMSTASDGVVKAGQDASSRERERVRVELFRNNAQIWMDQPKSSSSSLDASLKRNSTFIKRLRQGNVAEVKEQLLRDIDTLNLAKYIEEVVPSVVDLLAKSTTVKDRLAAVELTSALHRRFAVDEFAIPLTRTLTMQLSPPTSTSLNQVSAEQREKDEAARLTRQRILIRAACELAITALLGTEPMQGRSQDEVQAMALDHLYGILRNLSFGSYLVAPMALHEAGDTKEPGNPDATSFSSVLVTPSMQTRLRKLFETYYLTLVRRIEKARAHLQNQHERNRDAYIRSGEVFEDRQHRFERHTQEVDRQLDAAKFIAEALAVKMPMPDFASATSKPTSKVGVNLDRKSVIAEMGAKVEMELASDQSPWEDEETRSFYTDLVDLATQVPLHWHSSAEDNESKHSVAQESLDLARSSAGVSTVSRSASETQAQPTSANANDPHDDLEAGAIPVQVHSVLARLTTLASRQMIDEAAKEIVPVLQTRATRNRLVRHLLNAPKERRDLLPYYARLIATLHPYVAEVSHGVLAGLDTEFRQLQRRRASDSNHMQLRSRNAVFLGELTKFAIVGEHQIFFLIRTLLEDFSTGSLEILALFLETCGRYLVRTPATSERMHGMLEQMQRKRSAHHTDARIALALDNAYYQCLPPPRLAIARKQASEMQQFITYLFGEMLAKHTVDRVVQLVRRLDWDQEDVQSALFARFTQPWEVKFHLVHLLAQVMRALYPMHTDFFVPVLDTICEMIDGCLEQNALQANQRRVALMHYLGELYNYRVVNSHVVFYALYRVCFLNANCSTDYFQITLVCTLLDSCGPCFDQGAARRRMDEFLLVFRAYIASKAQPLPSDVVFRVKHTLQTLRPKLVWPTDFTEEIQKQVSDVLQIQQRKTLASVAAASSMDDGHTPSNEHDTESSDSSDESDASGSQPADASHSRPRRGSLQEPTESTELPTESTEDIELHERERQEALERDAELALDQELAQLMSENPSSTTSSTNASNAVPITLPHNSLFNRGEEQAPENHMMFSLLTRRGNRPQTQAVPVPTSAAMSVHVRQQLDEEAKERQQLKAYVLAYRDREAMDPSGL</sequence>
<dbReference type="Gene3D" id="1.25.40.180">
    <property type="match status" value="3"/>
</dbReference>
<dbReference type="Pfam" id="PF04050">
    <property type="entry name" value="Upf2"/>
    <property type="match status" value="1"/>
</dbReference>